<evidence type="ECO:0000256" key="4">
    <source>
        <dbReference type="ARBA" id="ARBA00022989"/>
    </source>
</evidence>
<feature type="domain" description="EF-hand" evidence="8">
    <location>
        <begin position="435"/>
        <end position="470"/>
    </location>
</feature>
<feature type="transmembrane region" description="Helical" evidence="7">
    <location>
        <begin position="855"/>
        <end position="878"/>
    </location>
</feature>
<feature type="transmembrane region" description="Helical" evidence="7">
    <location>
        <begin position="812"/>
        <end position="830"/>
    </location>
</feature>
<sequence length="1107" mass="126095">MPEEPKVFEENEAEPVWTETETSQEFQILVSKLVHQHLKEVALLEKQKASLKESVGEMMGELTRLRTNDLSKMPKAPQSPDAVEARSTSWQGNKYKKKGTSVVADQILEVFEGDPLEVEDRFETDFGKLLRGVTRYETSETEEDRDAELTFLQRLRMWLQSNAYDMSMAFILCLNVLWMALESQIDGLQLGSQLGLYPTSPHTDEWELSFMIGDLFFTSLFALDVLVRICILQRIFFRSCMNYVDLTVSVTSLVEMTVTRLGRVSMSLNPVLFRLLRIGKLFRAVRMVHMTNMLASLHLLVKCLIASCNMLFWSFCLLTFLQCVAGLIISTLCKDFIASEMNEAQAREDVFLYFGTFSRTFLTMFEILFANWGPPCRLLVENISEWFSVLFLLYRCVLGFAVLNVVNAVFVQQTMKTASTDEELAFKQKEKDIALYTRKVRGLFQTMDASGDGAINLEEFAKLVKSPKLKFWMSQLELEYHDLLSLFEFLDNGDGEITLMEFIEGAGRLRGNAKALDIWRVETKLEVLFERVLRALPHLESADAADDPSRASVQQVFDHSVCPNSWIWSEAVVMPLQKAKAAEKLRDRMIKFRRVTGFPQEDLCTGVRLSASVAFHRVSLEPGLSSRMNGASEQSSPGFLNLPGVKTTKPELLENKFESLVEPVWEETSQEFQLLVSKLVHQHVKEVSLLEKQKASLKVSIGEMEGELTRLQTKEAIKTPKTPQSGDGDGLDCRSASLQRSRYKKKGTTVIADQILEVFEGDNGIEVEKKFETDFGKLLRAGTKYETSETEEDRVGDLTFFQRLRMWLQSNAYDMCMAFILCLNVLWMALESQIDGLNLGSQIGIYPPGPEQWELSFMIGDVFFTSLFALDVLVRICVLQRLFFKSCMNYVDLVVSATSLAEMTLTVSMSLNPVLFRLLRIGKLFRAVRMVHMTNMLASLHLLVKCLIASCNMLFWSFCLLTFLQCVSGLVISTLCKDYIASEMHEMKAREDVFLYFGTFTRTFLTMFEILFANWGPPCRVLIENVSEWFSVFFLLYRCVLGFAVVNVVNAVFVQQTMKTASTDEELAFKQKEKETSPCTLERCGTCSRAWMLQGTAPSIWRSSPSW</sequence>
<dbReference type="EMBL" id="CAUJNA010003383">
    <property type="protein sequence ID" value="CAJ1400755.1"/>
    <property type="molecule type" value="Genomic_DNA"/>
</dbReference>
<dbReference type="InterPro" id="IPR002048">
    <property type="entry name" value="EF_hand_dom"/>
</dbReference>
<keyword evidence="4 7" id="KW-1133">Transmembrane helix</keyword>
<dbReference type="GO" id="GO:0005216">
    <property type="term" value="F:monoatomic ion channel activity"/>
    <property type="evidence" value="ECO:0007669"/>
    <property type="project" value="InterPro"/>
</dbReference>
<feature type="transmembrane region" description="Helical" evidence="7">
    <location>
        <begin position="942"/>
        <end position="972"/>
    </location>
</feature>
<dbReference type="InterPro" id="IPR005821">
    <property type="entry name" value="Ion_trans_dom"/>
</dbReference>
<feature type="transmembrane region" description="Helical" evidence="7">
    <location>
        <begin position="208"/>
        <end position="231"/>
    </location>
</feature>
<gene>
    <name evidence="9" type="ORF">EVOR1521_LOCUS24048</name>
</gene>
<keyword evidence="3" id="KW-0106">Calcium</keyword>
<reference evidence="9" key="1">
    <citation type="submission" date="2023-08" db="EMBL/GenBank/DDBJ databases">
        <authorList>
            <person name="Chen Y."/>
            <person name="Shah S."/>
            <person name="Dougan E. K."/>
            <person name="Thang M."/>
            <person name="Chan C."/>
        </authorList>
    </citation>
    <scope>NUCLEOTIDE SEQUENCE</scope>
</reference>
<feature type="transmembrane region" description="Helical" evidence="7">
    <location>
        <begin position="350"/>
        <end position="372"/>
    </location>
</feature>
<feature type="transmembrane region" description="Helical" evidence="7">
    <location>
        <begin position="1035"/>
        <end position="1054"/>
    </location>
</feature>
<dbReference type="CDD" id="cd00051">
    <property type="entry name" value="EFh"/>
    <property type="match status" value="1"/>
</dbReference>
<dbReference type="Gene3D" id="1.20.120.350">
    <property type="entry name" value="Voltage-gated potassium channels. Chain C"/>
    <property type="match status" value="2"/>
</dbReference>
<dbReference type="SUPFAM" id="SSF81324">
    <property type="entry name" value="Voltage-gated potassium channels"/>
    <property type="match status" value="2"/>
</dbReference>
<dbReference type="InterPro" id="IPR011992">
    <property type="entry name" value="EF-hand-dom_pair"/>
</dbReference>
<organism evidence="9 10">
    <name type="scientific">Effrenium voratum</name>
    <dbReference type="NCBI Taxonomy" id="2562239"/>
    <lineage>
        <taxon>Eukaryota</taxon>
        <taxon>Sar</taxon>
        <taxon>Alveolata</taxon>
        <taxon>Dinophyceae</taxon>
        <taxon>Suessiales</taxon>
        <taxon>Symbiodiniaceae</taxon>
        <taxon>Effrenium</taxon>
    </lineage>
</organism>
<dbReference type="Pfam" id="PF00520">
    <property type="entry name" value="Ion_trans"/>
    <property type="match status" value="2"/>
</dbReference>
<dbReference type="Gene3D" id="1.10.238.10">
    <property type="entry name" value="EF-hand"/>
    <property type="match status" value="1"/>
</dbReference>
<dbReference type="PROSITE" id="PS50222">
    <property type="entry name" value="EF_HAND_2"/>
    <property type="match status" value="1"/>
</dbReference>
<dbReference type="InterPro" id="IPR018247">
    <property type="entry name" value="EF_Hand_1_Ca_BS"/>
</dbReference>
<dbReference type="InterPro" id="IPR027359">
    <property type="entry name" value="Volt_channel_dom_sf"/>
</dbReference>
<proteinExistence type="predicted"/>
<dbReference type="SUPFAM" id="SSF47473">
    <property type="entry name" value="EF-hand"/>
    <property type="match status" value="1"/>
</dbReference>
<evidence type="ECO:0000313" key="9">
    <source>
        <dbReference type="EMBL" id="CAJ1400755.1"/>
    </source>
</evidence>
<feature type="transmembrane region" description="Helical" evidence="7">
    <location>
        <begin position="993"/>
        <end position="1015"/>
    </location>
</feature>
<dbReference type="GO" id="GO:0005509">
    <property type="term" value="F:calcium ion binding"/>
    <property type="evidence" value="ECO:0007669"/>
    <property type="project" value="InterPro"/>
</dbReference>
<evidence type="ECO:0000256" key="2">
    <source>
        <dbReference type="ARBA" id="ARBA00022692"/>
    </source>
</evidence>
<feature type="transmembrane region" description="Helical" evidence="7">
    <location>
        <begin position="163"/>
        <end position="181"/>
    </location>
</feature>
<dbReference type="PANTHER" id="PTHR46726">
    <property type="entry name" value="TWO PORE CHANNEL 3"/>
    <property type="match status" value="1"/>
</dbReference>
<dbReference type="Proteomes" id="UP001178507">
    <property type="component" value="Unassembled WGS sequence"/>
</dbReference>
<accession>A0AA36J8R4</accession>
<name>A0AA36J8R4_9DINO</name>
<comment type="caution">
    <text evidence="9">The sequence shown here is derived from an EMBL/GenBank/DDBJ whole genome shotgun (WGS) entry which is preliminary data.</text>
</comment>
<feature type="region of interest" description="Disordered" evidence="6">
    <location>
        <begin position="71"/>
        <end position="90"/>
    </location>
</feature>
<dbReference type="PANTHER" id="PTHR46726:SF2">
    <property type="entry name" value="SH3 DOMAIN-CONTAINING PROTEIN"/>
    <property type="match status" value="1"/>
</dbReference>
<keyword evidence="10" id="KW-1185">Reference proteome</keyword>
<evidence type="ECO:0000256" key="7">
    <source>
        <dbReference type="SAM" id="Phobius"/>
    </source>
</evidence>
<evidence type="ECO:0000256" key="5">
    <source>
        <dbReference type="ARBA" id="ARBA00023136"/>
    </source>
</evidence>
<evidence type="ECO:0000313" key="10">
    <source>
        <dbReference type="Proteomes" id="UP001178507"/>
    </source>
</evidence>
<feature type="transmembrane region" description="Helical" evidence="7">
    <location>
        <begin position="311"/>
        <end position="329"/>
    </location>
</feature>
<dbReference type="PROSITE" id="PS00018">
    <property type="entry name" value="EF_HAND_1"/>
    <property type="match status" value="1"/>
</dbReference>
<evidence type="ECO:0000256" key="3">
    <source>
        <dbReference type="ARBA" id="ARBA00022837"/>
    </source>
</evidence>
<dbReference type="Gene3D" id="1.10.287.70">
    <property type="match status" value="2"/>
</dbReference>
<keyword evidence="2 7" id="KW-0812">Transmembrane</keyword>
<dbReference type="AlphaFoldDB" id="A0AA36J8R4"/>
<evidence type="ECO:0000259" key="8">
    <source>
        <dbReference type="PROSITE" id="PS50222"/>
    </source>
</evidence>
<comment type="subcellular location">
    <subcellularLocation>
        <location evidence="1">Membrane</location>
        <topology evidence="1">Multi-pass membrane protein</topology>
    </subcellularLocation>
</comment>
<protein>
    <recommendedName>
        <fullName evidence="8">EF-hand domain-containing protein</fullName>
    </recommendedName>
</protein>
<feature type="transmembrane region" description="Helical" evidence="7">
    <location>
        <begin position="284"/>
        <end position="305"/>
    </location>
</feature>
<dbReference type="Pfam" id="PF13202">
    <property type="entry name" value="EF-hand_5"/>
    <property type="match status" value="1"/>
</dbReference>
<evidence type="ECO:0000256" key="1">
    <source>
        <dbReference type="ARBA" id="ARBA00004141"/>
    </source>
</evidence>
<feature type="transmembrane region" description="Helical" evidence="7">
    <location>
        <begin position="392"/>
        <end position="411"/>
    </location>
</feature>
<dbReference type="SMART" id="SM00054">
    <property type="entry name" value="EFh"/>
    <property type="match status" value="2"/>
</dbReference>
<keyword evidence="5 7" id="KW-0472">Membrane</keyword>
<dbReference type="GO" id="GO:0016020">
    <property type="term" value="C:membrane"/>
    <property type="evidence" value="ECO:0007669"/>
    <property type="project" value="UniProtKB-SubCell"/>
</dbReference>
<evidence type="ECO:0000256" key="6">
    <source>
        <dbReference type="SAM" id="MobiDB-lite"/>
    </source>
</evidence>